<organism evidence="6 7">
    <name type="scientific">Candidatus Methylobacter favarea</name>
    <dbReference type="NCBI Taxonomy" id="2707345"/>
    <lineage>
        <taxon>Bacteria</taxon>
        <taxon>Pseudomonadati</taxon>
        <taxon>Pseudomonadota</taxon>
        <taxon>Gammaproteobacteria</taxon>
        <taxon>Methylococcales</taxon>
        <taxon>Methylococcaceae</taxon>
        <taxon>Methylobacter</taxon>
    </lineage>
</organism>
<dbReference type="EMBL" id="CADCXN010000102">
    <property type="protein sequence ID" value="CAA9892466.1"/>
    <property type="molecule type" value="Genomic_DNA"/>
</dbReference>
<evidence type="ECO:0000256" key="3">
    <source>
        <dbReference type="ARBA" id="ARBA00037882"/>
    </source>
</evidence>
<dbReference type="InterPro" id="IPR024775">
    <property type="entry name" value="DinB-like"/>
</dbReference>
<evidence type="ECO:0000256" key="2">
    <source>
        <dbReference type="ARBA" id="ARBA00023004"/>
    </source>
</evidence>
<dbReference type="PANTHER" id="PTHR23150:SF36">
    <property type="entry name" value="HERCYNINE OXYGENASE"/>
    <property type="match status" value="1"/>
</dbReference>
<dbReference type="InterPro" id="IPR017806">
    <property type="entry name" value="EgtB"/>
</dbReference>
<reference evidence="6 7" key="1">
    <citation type="submission" date="2020-02" db="EMBL/GenBank/DDBJ databases">
        <authorList>
            <person name="Hogendoorn C."/>
        </authorList>
    </citation>
    <scope>NUCLEOTIDE SEQUENCE [LARGE SCALE GENOMIC DNA]</scope>
    <source>
        <strain evidence="6">METHB21</strain>
    </source>
</reference>
<dbReference type="RefSeq" id="WP_174627235.1">
    <property type="nucleotide sequence ID" value="NZ_CADCXN010000102.1"/>
</dbReference>
<proteinExistence type="predicted"/>
<sequence>MSAMLQENPAGLMTSRQELIASYQRIRDASAAICRPLNRDDYQIQSIAETSPPKWHLAHVTWFFETFVLQDFLPGYRPFNPAYGYLFNSYYQTVGKMHERARRGLLSRPTVEQVYHYRADVDKRMLDLLSGIDESRWQNMASRVILGLHHEQQHQELLYMDIKHNLWSNPERPAYLKRHRQDIERPCGLKWEQRQGGLVTIGLEAAGFAFDNERPRHNIWLEPHRLSSRLVSNAEYLDFIEDGGYKRPELWLSDGWSHILSHQWKSPLYWQKHENQWHEFTLYGLEMLNPAAPVAHVSYYEADAFAHWAGKRLPLEAELERKLLELPLKGHFSDSGVFHPQPGEGQFYGALWEWTASPYVAYPRFKPLPGSMGEYNGKFMCNQWVLRGGSCITQPDHIRPTYRNFFYPHDRWQFAGIRLAEDL</sequence>
<evidence type="ECO:0000259" key="5">
    <source>
        <dbReference type="Pfam" id="PF12867"/>
    </source>
</evidence>
<keyword evidence="7" id="KW-1185">Reference proteome</keyword>
<dbReference type="AlphaFoldDB" id="A0A8S0X9M8"/>
<name>A0A8S0X9M8_9GAMM</name>
<dbReference type="InterPro" id="IPR042095">
    <property type="entry name" value="SUMF_sf"/>
</dbReference>
<keyword evidence="2" id="KW-0408">Iron</keyword>
<dbReference type="InterPro" id="IPR051043">
    <property type="entry name" value="Sulfatase_Mod_Factor_Kinase"/>
</dbReference>
<keyword evidence="1" id="KW-0560">Oxidoreductase</keyword>
<dbReference type="NCBIfam" id="TIGR03440">
    <property type="entry name" value="egtB_TIGR03440"/>
    <property type="match status" value="1"/>
</dbReference>
<evidence type="ECO:0008006" key="8">
    <source>
        <dbReference type="Google" id="ProtNLM"/>
    </source>
</evidence>
<evidence type="ECO:0000313" key="7">
    <source>
        <dbReference type="Proteomes" id="UP000494216"/>
    </source>
</evidence>
<evidence type="ECO:0000313" key="6">
    <source>
        <dbReference type="EMBL" id="CAA9892466.1"/>
    </source>
</evidence>
<feature type="domain" description="Sulfatase-modifying factor enzyme-like" evidence="4">
    <location>
        <begin position="343"/>
        <end position="420"/>
    </location>
</feature>
<accession>A0A8S0X9M8</accession>
<dbReference type="PANTHER" id="PTHR23150">
    <property type="entry name" value="SULFATASE MODIFYING FACTOR 1, 2"/>
    <property type="match status" value="1"/>
</dbReference>
<feature type="domain" description="DinB-like" evidence="5">
    <location>
        <begin position="24"/>
        <end position="156"/>
    </location>
</feature>
<dbReference type="Pfam" id="PF03781">
    <property type="entry name" value="FGE-sulfatase"/>
    <property type="match status" value="2"/>
</dbReference>
<evidence type="ECO:0000259" key="4">
    <source>
        <dbReference type="Pfam" id="PF03781"/>
    </source>
</evidence>
<comment type="pathway">
    <text evidence="3">Amino-acid biosynthesis; ergothioneine biosynthesis.</text>
</comment>
<dbReference type="GO" id="GO:0052699">
    <property type="term" value="P:ergothioneine biosynthetic process"/>
    <property type="evidence" value="ECO:0007669"/>
    <property type="project" value="InterPro"/>
</dbReference>
<dbReference type="InterPro" id="IPR034660">
    <property type="entry name" value="DinB/YfiT-like"/>
</dbReference>
<dbReference type="InterPro" id="IPR005532">
    <property type="entry name" value="SUMF_dom"/>
</dbReference>
<dbReference type="Proteomes" id="UP000494216">
    <property type="component" value="Unassembled WGS sequence"/>
</dbReference>
<dbReference type="SUPFAM" id="SSF56436">
    <property type="entry name" value="C-type lectin-like"/>
    <property type="match status" value="1"/>
</dbReference>
<dbReference type="InterPro" id="IPR016187">
    <property type="entry name" value="CTDL_fold"/>
</dbReference>
<dbReference type="SUPFAM" id="SSF109854">
    <property type="entry name" value="DinB/YfiT-like putative metalloenzymes"/>
    <property type="match status" value="1"/>
</dbReference>
<feature type="domain" description="Sulfatase-modifying factor enzyme-like" evidence="4">
    <location>
        <begin position="195"/>
        <end position="321"/>
    </location>
</feature>
<comment type="caution">
    <text evidence="6">The sequence shown here is derived from an EMBL/GenBank/DDBJ whole genome shotgun (WGS) entry which is preliminary data.</text>
</comment>
<gene>
    <name evidence="6" type="ORF">METHB2_70073</name>
</gene>
<protein>
    <recommendedName>
        <fullName evidence="8">Ergothioneine biosynthesis protein EgtB</fullName>
    </recommendedName>
</protein>
<evidence type="ECO:0000256" key="1">
    <source>
        <dbReference type="ARBA" id="ARBA00023002"/>
    </source>
</evidence>
<dbReference type="Pfam" id="PF12867">
    <property type="entry name" value="DinB_2"/>
    <property type="match status" value="1"/>
</dbReference>
<dbReference type="Gene3D" id="3.90.1580.10">
    <property type="entry name" value="paralog of FGE (formylglycine-generating enzyme)"/>
    <property type="match status" value="2"/>
</dbReference>